<gene>
    <name evidence="2" type="ORF">M430DRAFT_34472</name>
</gene>
<dbReference type="EMBL" id="KZ679010">
    <property type="protein sequence ID" value="PSS20082.1"/>
    <property type="molecule type" value="Genomic_DNA"/>
</dbReference>
<name>A0A2T3B363_AMORE</name>
<accession>A0A2T3B363</accession>
<protein>
    <submittedName>
        <fullName evidence="2">Uncharacterized protein</fullName>
    </submittedName>
</protein>
<dbReference type="Proteomes" id="UP000241818">
    <property type="component" value="Unassembled WGS sequence"/>
</dbReference>
<evidence type="ECO:0000313" key="2">
    <source>
        <dbReference type="EMBL" id="PSS20082.1"/>
    </source>
</evidence>
<dbReference type="InParanoid" id="A0A2T3B363"/>
<evidence type="ECO:0000313" key="3">
    <source>
        <dbReference type="Proteomes" id="UP000241818"/>
    </source>
</evidence>
<reference evidence="2 3" key="1">
    <citation type="journal article" date="2018" name="New Phytol.">
        <title>Comparative genomics and transcriptomics depict ericoid mycorrhizal fungi as versatile saprotrophs and plant mutualists.</title>
        <authorList>
            <person name="Martino E."/>
            <person name="Morin E."/>
            <person name="Grelet G.A."/>
            <person name="Kuo A."/>
            <person name="Kohler A."/>
            <person name="Daghino S."/>
            <person name="Barry K.W."/>
            <person name="Cichocki N."/>
            <person name="Clum A."/>
            <person name="Dockter R.B."/>
            <person name="Hainaut M."/>
            <person name="Kuo R.C."/>
            <person name="LaButti K."/>
            <person name="Lindahl B.D."/>
            <person name="Lindquist E.A."/>
            <person name="Lipzen A."/>
            <person name="Khouja H.R."/>
            <person name="Magnuson J."/>
            <person name="Murat C."/>
            <person name="Ohm R.A."/>
            <person name="Singer S.W."/>
            <person name="Spatafora J.W."/>
            <person name="Wang M."/>
            <person name="Veneault-Fourrey C."/>
            <person name="Henrissat B."/>
            <person name="Grigoriev I.V."/>
            <person name="Martin F.M."/>
            <person name="Perotto S."/>
        </authorList>
    </citation>
    <scope>NUCLEOTIDE SEQUENCE [LARGE SCALE GENOMIC DNA]</scope>
    <source>
        <strain evidence="2 3">ATCC 22711</strain>
    </source>
</reference>
<dbReference type="RefSeq" id="XP_024721352.1">
    <property type="nucleotide sequence ID" value="XM_024866562.1"/>
</dbReference>
<feature type="compositionally biased region" description="Polar residues" evidence="1">
    <location>
        <begin position="1"/>
        <end position="31"/>
    </location>
</feature>
<dbReference type="GeneID" id="36574643"/>
<evidence type="ECO:0000256" key="1">
    <source>
        <dbReference type="SAM" id="MobiDB-lite"/>
    </source>
</evidence>
<proteinExistence type="predicted"/>
<feature type="region of interest" description="Disordered" evidence="1">
    <location>
        <begin position="1"/>
        <end position="47"/>
    </location>
</feature>
<sequence>MGEGFNATSLQLMTASPNAQRPMPSTRSPKNSPNPPCYPERSESSSATVFPCLALSFLSLPMRS</sequence>
<dbReference type="AlphaFoldDB" id="A0A2T3B363"/>
<organism evidence="2 3">
    <name type="scientific">Amorphotheca resinae ATCC 22711</name>
    <dbReference type="NCBI Taxonomy" id="857342"/>
    <lineage>
        <taxon>Eukaryota</taxon>
        <taxon>Fungi</taxon>
        <taxon>Dikarya</taxon>
        <taxon>Ascomycota</taxon>
        <taxon>Pezizomycotina</taxon>
        <taxon>Leotiomycetes</taxon>
        <taxon>Helotiales</taxon>
        <taxon>Amorphothecaceae</taxon>
        <taxon>Amorphotheca</taxon>
    </lineage>
</organism>
<keyword evidence="3" id="KW-1185">Reference proteome</keyword>